<organism evidence="1 2">
    <name type="scientific">Candidatus Phycosocius bacilliformis</name>
    <dbReference type="NCBI Taxonomy" id="1445552"/>
    <lineage>
        <taxon>Bacteria</taxon>
        <taxon>Pseudomonadati</taxon>
        <taxon>Pseudomonadota</taxon>
        <taxon>Alphaproteobacteria</taxon>
        <taxon>Caulobacterales</taxon>
        <taxon>Caulobacterales incertae sedis</taxon>
        <taxon>Candidatus Phycosocius</taxon>
    </lineage>
</organism>
<protein>
    <submittedName>
        <fullName evidence="1">Uncharacterized protein</fullName>
    </submittedName>
</protein>
<keyword evidence="2" id="KW-1185">Reference proteome</keyword>
<accession>A0A2P2EDF9</accession>
<evidence type="ECO:0000313" key="1">
    <source>
        <dbReference type="EMBL" id="GBF59090.1"/>
    </source>
</evidence>
<reference evidence="1 2" key="1">
    <citation type="journal article" date="2018" name="Genome Announc.">
        <title>Draft Genome Sequence of "Candidatus Phycosocius bacilliformis," an Alphaproteobacterial Ectosymbiont of the Hydrocarbon-Producing Green Alga Botryococcus braunii.</title>
        <authorList>
            <person name="Tanabe Y."/>
            <person name="Yamaguchi H."/>
            <person name="Watanabe M.M."/>
        </authorList>
    </citation>
    <scope>NUCLEOTIDE SEQUENCE [LARGE SCALE GENOMIC DNA]</scope>
    <source>
        <strain evidence="1 2">BOTRYCO-2</strain>
    </source>
</reference>
<gene>
    <name evidence="1" type="ORF">PbB2_02782</name>
</gene>
<evidence type="ECO:0000313" key="2">
    <source>
        <dbReference type="Proteomes" id="UP000245086"/>
    </source>
</evidence>
<name>A0A2P2EDF9_9PROT</name>
<dbReference type="EMBL" id="BFBR01000010">
    <property type="protein sequence ID" value="GBF59090.1"/>
    <property type="molecule type" value="Genomic_DNA"/>
</dbReference>
<comment type="caution">
    <text evidence="1">The sequence shown here is derived from an EMBL/GenBank/DDBJ whole genome shotgun (WGS) entry which is preliminary data.</text>
</comment>
<dbReference type="Proteomes" id="UP000245086">
    <property type="component" value="Unassembled WGS sequence"/>
</dbReference>
<dbReference type="AlphaFoldDB" id="A0A2P2EDF9"/>
<sequence length="50" mass="5533">MSANVAPTRYETERPHEALMLPVPDLHDWSAPFDCIARVAEVQALMQPAG</sequence>
<proteinExistence type="predicted"/>